<gene>
    <name evidence="1" type="ORF">SEPCBS119000_006803</name>
</gene>
<sequence>MRVLIQKKKAAPLSKPTAVAVAPAKAPVKKSWAGVAKSAVTSVAASAVTVAAATQEAGWTVVTGKNTTAAVVDGDDKILVLKGAKSMQNPRLLRDTIN</sequence>
<dbReference type="EMBL" id="CAWUON010000508">
    <property type="protein sequence ID" value="CAK7275678.1"/>
    <property type="molecule type" value="Genomic_DNA"/>
</dbReference>
<reference evidence="1 2" key="1">
    <citation type="submission" date="2024-01" db="EMBL/GenBank/DDBJ databases">
        <authorList>
            <person name="Allen C."/>
            <person name="Tagirdzhanova G."/>
        </authorList>
    </citation>
    <scope>NUCLEOTIDE SEQUENCE [LARGE SCALE GENOMIC DNA]</scope>
    <source>
        <strain evidence="1 2">CBS 119000</strain>
    </source>
</reference>
<dbReference type="Proteomes" id="UP001642502">
    <property type="component" value="Unassembled WGS sequence"/>
</dbReference>
<keyword evidence="2" id="KW-1185">Reference proteome</keyword>
<accession>A0ABP0E505</accession>
<organism evidence="1 2">
    <name type="scientific">Sporothrix epigloea</name>
    <dbReference type="NCBI Taxonomy" id="1892477"/>
    <lineage>
        <taxon>Eukaryota</taxon>
        <taxon>Fungi</taxon>
        <taxon>Dikarya</taxon>
        <taxon>Ascomycota</taxon>
        <taxon>Pezizomycotina</taxon>
        <taxon>Sordariomycetes</taxon>
        <taxon>Sordariomycetidae</taxon>
        <taxon>Ophiostomatales</taxon>
        <taxon>Ophiostomataceae</taxon>
        <taxon>Sporothrix</taxon>
    </lineage>
</organism>
<comment type="caution">
    <text evidence="1">The sequence shown here is derived from an EMBL/GenBank/DDBJ whole genome shotgun (WGS) entry which is preliminary data.</text>
</comment>
<evidence type="ECO:0000313" key="1">
    <source>
        <dbReference type="EMBL" id="CAK7275678.1"/>
    </source>
</evidence>
<proteinExistence type="predicted"/>
<feature type="non-terminal residue" evidence="1">
    <location>
        <position position="98"/>
    </location>
</feature>
<name>A0ABP0E505_9PEZI</name>
<protein>
    <submittedName>
        <fullName evidence="1">Uncharacterized protein</fullName>
    </submittedName>
</protein>
<evidence type="ECO:0000313" key="2">
    <source>
        <dbReference type="Proteomes" id="UP001642502"/>
    </source>
</evidence>